<evidence type="ECO:0000256" key="1">
    <source>
        <dbReference type="SAM" id="MobiDB-lite"/>
    </source>
</evidence>
<dbReference type="Proteomes" id="UP001165121">
    <property type="component" value="Unassembled WGS sequence"/>
</dbReference>
<gene>
    <name evidence="2" type="ORF">Pfra01_000404000</name>
</gene>
<feature type="region of interest" description="Disordered" evidence="1">
    <location>
        <begin position="137"/>
        <end position="161"/>
    </location>
</feature>
<name>A0A9W6WZN2_9STRA</name>
<proteinExistence type="predicted"/>
<dbReference type="EMBL" id="BSXT01000317">
    <property type="protein sequence ID" value="GMF24265.1"/>
    <property type="molecule type" value="Genomic_DNA"/>
</dbReference>
<dbReference type="AlphaFoldDB" id="A0A9W6WZN2"/>
<keyword evidence="3" id="KW-1185">Reference proteome</keyword>
<sequence length="161" mass="17330">MDNAKILAYPDLEAVAGLGAITPSRQRSHYGWDASVPVSLYEVRASVLAIFNQSTPSVVPSLRHSESISPFENPRLLSPGGCELAVLKKLPVALRQGSPRKFDCSDVFEYCWCTLPRAVGDYSSRSSFTPLSVFGGGGHRTPSPFPERPASGRSAAPTHRG</sequence>
<organism evidence="2 3">
    <name type="scientific">Phytophthora fragariaefolia</name>
    <dbReference type="NCBI Taxonomy" id="1490495"/>
    <lineage>
        <taxon>Eukaryota</taxon>
        <taxon>Sar</taxon>
        <taxon>Stramenopiles</taxon>
        <taxon>Oomycota</taxon>
        <taxon>Peronosporomycetes</taxon>
        <taxon>Peronosporales</taxon>
        <taxon>Peronosporaceae</taxon>
        <taxon>Phytophthora</taxon>
    </lineage>
</organism>
<evidence type="ECO:0000313" key="2">
    <source>
        <dbReference type="EMBL" id="GMF24265.1"/>
    </source>
</evidence>
<comment type="caution">
    <text evidence="2">The sequence shown here is derived from an EMBL/GenBank/DDBJ whole genome shotgun (WGS) entry which is preliminary data.</text>
</comment>
<evidence type="ECO:0000313" key="3">
    <source>
        <dbReference type="Proteomes" id="UP001165121"/>
    </source>
</evidence>
<protein>
    <submittedName>
        <fullName evidence="2">Unnamed protein product</fullName>
    </submittedName>
</protein>
<accession>A0A9W6WZN2</accession>
<reference evidence="2" key="1">
    <citation type="submission" date="2023-04" db="EMBL/GenBank/DDBJ databases">
        <title>Phytophthora fragariaefolia NBRC 109709.</title>
        <authorList>
            <person name="Ichikawa N."/>
            <person name="Sato H."/>
            <person name="Tonouchi N."/>
        </authorList>
    </citation>
    <scope>NUCLEOTIDE SEQUENCE</scope>
    <source>
        <strain evidence="2">NBRC 109709</strain>
    </source>
</reference>